<evidence type="ECO:0000313" key="3">
    <source>
        <dbReference type="Proteomes" id="UP000198916"/>
    </source>
</evidence>
<keyword evidence="1" id="KW-1133">Transmembrane helix</keyword>
<sequence length="42" mass="4891">MLLLEQIYDNQLTYRAVFYPIFYLIGLPSLAADAVILCRIKK</sequence>
<keyword evidence="1" id="KW-0472">Membrane</keyword>
<organism evidence="2 3">
    <name type="scientific">Parapedobacter koreensis</name>
    <dbReference type="NCBI Taxonomy" id="332977"/>
    <lineage>
        <taxon>Bacteria</taxon>
        <taxon>Pseudomonadati</taxon>
        <taxon>Bacteroidota</taxon>
        <taxon>Sphingobacteriia</taxon>
        <taxon>Sphingobacteriales</taxon>
        <taxon>Sphingobacteriaceae</taxon>
        <taxon>Parapedobacter</taxon>
    </lineage>
</organism>
<dbReference type="AlphaFoldDB" id="A0A1H7N0U3"/>
<reference evidence="3" key="1">
    <citation type="submission" date="2016-10" db="EMBL/GenBank/DDBJ databases">
        <authorList>
            <person name="Varghese N."/>
            <person name="Submissions S."/>
        </authorList>
    </citation>
    <scope>NUCLEOTIDE SEQUENCE [LARGE SCALE GENOMIC DNA]</scope>
    <source>
        <strain evidence="3">Jip14</strain>
    </source>
</reference>
<proteinExistence type="predicted"/>
<feature type="transmembrane region" description="Helical" evidence="1">
    <location>
        <begin position="20"/>
        <end position="40"/>
    </location>
</feature>
<keyword evidence="1" id="KW-0812">Transmembrane</keyword>
<dbReference type="Proteomes" id="UP000198916">
    <property type="component" value="Unassembled WGS sequence"/>
</dbReference>
<dbReference type="EMBL" id="FNZR01000003">
    <property type="protein sequence ID" value="SEL17206.1"/>
    <property type="molecule type" value="Genomic_DNA"/>
</dbReference>
<name>A0A1H7N0U3_9SPHI</name>
<keyword evidence="3" id="KW-1185">Reference proteome</keyword>
<accession>A0A1H7N0U3</accession>
<evidence type="ECO:0000256" key="1">
    <source>
        <dbReference type="SAM" id="Phobius"/>
    </source>
</evidence>
<evidence type="ECO:0000313" key="2">
    <source>
        <dbReference type="EMBL" id="SEL17206.1"/>
    </source>
</evidence>
<gene>
    <name evidence="2" type="ORF">SAMN05421740_103715</name>
</gene>
<protein>
    <submittedName>
        <fullName evidence="2">Uncharacterized protein</fullName>
    </submittedName>
</protein>